<dbReference type="PANTHER" id="PTHR47186:SF3">
    <property type="entry name" value="OS09G0267800 PROTEIN"/>
    <property type="match status" value="1"/>
</dbReference>
<evidence type="ECO:0000259" key="4">
    <source>
        <dbReference type="Pfam" id="PF18052"/>
    </source>
</evidence>
<keyword evidence="2" id="KW-0547">Nucleotide-binding</keyword>
<dbReference type="PANTHER" id="PTHR47186">
    <property type="entry name" value="LEUCINE-RICH REPEAT-CONTAINING PROTEIN 57"/>
    <property type="match status" value="1"/>
</dbReference>
<dbReference type="GO" id="GO:0006952">
    <property type="term" value="P:defense response"/>
    <property type="evidence" value="ECO:0007669"/>
    <property type="project" value="UniProtKB-KW"/>
</dbReference>
<evidence type="ECO:0000256" key="3">
    <source>
        <dbReference type="ARBA" id="ARBA00022821"/>
    </source>
</evidence>
<comment type="caution">
    <text evidence="6">The sequence shown here is derived from an EMBL/GenBank/DDBJ whole genome shotgun (WGS) entry which is preliminary data.</text>
</comment>
<dbReference type="GO" id="GO:0000166">
    <property type="term" value="F:nucleotide binding"/>
    <property type="evidence" value="ECO:0007669"/>
    <property type="project" value="UniProtKB-KW"/>
</dbReference>
<protein>
    <submittedName>
        <fullName evidence="6">Uncharacterized protein</fullName>
    </submittedName>
</protein>
<dbReference type="SUPFAM" id="SSF52058">
    <property type="entry name" value="L domain-like"/>
    <property type="match status" value="1"/>
</dbReference>
<dbReference type="InterPro" id="IPR001611">
    <property type="entry name" value="Leu-rich_rpt"/>
</dbReference>
<dbReference type="Gene3D" id="1.20.5.4130">
    <property type="match status" value="1"/>
</dbReference>
<keyword evidence="1" id="KW-0677">Repeat</keyword>
<dbReference type="Pfam" id="PF00560">
    <property type="entry name" value="LRR_1"/>
    <property type="match status" value="1"/>
</dbReference>
<name>A0A445E895_ARAHY</name>
<accession>A0A445E895</accession>
<dbReference type="Pfam" id="PF18052">
    <property type="entry name" value="Rx_N"/>
    <property type="match status" value="1"/>
</dbReference>
<dbReference type="Pfam" id="PF25019">
    <property type="entry name" value="LRR_R13L1-DRL21"/>
    <property type="match status" value="1"/>
</dbReference>
<dbReference type="AlphaFoldDB" id="A0A445E895"/>
<evidence type="ECO:0000259" key="5">
    <source>
        <dbReference type="Pfam" id="PF25019"/>
    </source>
</evidence>
<evidence type="ECO:0000313" key="6">
    <source>
        <dbReference type="EMBL" id="RYR71495.1"/>
    </source>
</evidence>
<keyword evidence="3" id="KW-0611">Plant defense</keyword>
<evidence type="ECO:0000256" key="2">
    <source>
        <dbReference type="ARBA" id="ARBA00022741"/>
    </source>
</evidence>
<evidence type="ECO:0000313" key="7">
    <source>
        <dbReference type="Proteomes" id="UP000289738"/>
    </source>
</evidence>
<organism evidence="6 7">
    <name type="scientific">Arachis hypogaea</name>
    <name type="common">Peanut</name>
    <dbReference type="NCBI Taxonomy" id="3818"/>
    <lineage>
        <taxon>Eukaryota</taxon>
        <taxon>Viridiplantae</taxon>
        <taxon>Streptophyta</taxon>
        <taxon>Embryophyta</taxon>
        <taxon>Tracheophyta</taxon>
        <taxon>Spermatophyta</taxon>
        <taxon>Magnoliopsida</taxon>
        <taxon>eudicotyledons</taxon>
        <taxon>Gunneridae</taxon>
        <taxon>Pentapetalae</taxon>
        <taxon>rosids</taxon>
        <taxon>fabids</taxon>
        <taxon>Fabales</taxon>
        <taxon>Fabaceae</taxon>
        <taxon>Papilionoideae</taxon>
        <taxon>50 kb inversion clade</taxon>
        <taxon>dalbergioids sensu lato</taxon>
        <taxon>Dalbergieae</taxon>
        <taxon>Pterocarpus clade</taxon>
        <taxon>Arachis</taxon>
    </lineage>
</organism>
<gene>
    <name evidence="6" type="ORF">Ahy_A02g005748</name>
</gene>
<sequence length="880" mass="99510">MAEKLYGGPYLSPLVNTVLDNMSSILEDDSVLYGNDSSLELLGRLQNCLYDVGPVLDDAELKQFTDKRVKKWLLDLQDALYFADDLLDELSTKAAIDATQREPGNSSSWSRLVDSYIEDSGDLEKIVRRLESVVAGKNYLRLKESAKVDIIKHTRTFLEINLNEWIAFNMENAPCILLSHLKYLRALSFKGFPLESVPDSIGELIHLRYLDLSETYIVTLPESLGNLYNLQTLKLCWCRNLKMLPVCMKDLVNLRHLDIRETRVHVMPKGMSQLKNLQFLSNYVVGKREENKMTELGALADLQQSISIAGLENVVNSSEAWMARMFDKDGICSLKLSWLPDEDENIVDSQTERDILDKLQPHTNLKELEIRGYRGTTFSDWLGSSSYRNITYVWLDGCRNCCMLPSLGQLPSLKHLTILNFESVEIVGAEFYFYQNDESCLETPFSKLESLSFSSMPCWKEWRSMEFNAFPRLRELYIRKCPVLRGDLPNNLPSLQSLKIEECDELSCCVPRAPAITSLSISGKHQVGSVVEAITNTQLTCLTSLSISGCSSHIWFPVSAIPPSLQDLTIFDCRKLEFEMDGQHHSLQELYIRSSCDSLASFSLLDSFPNLVRVDIKYCGNMESIVVSRSLSGLRYLWIKHCGSLKSVSTIWMAAPQLERLSLLGCPEIDLCAPGVPHRSLRYLFISYCEKLVSTAVFMNSQFQGLIDLWIEGECESVKCLPKEGWLPASLQSLTLEGIKSVETLECNGLAHLTSLHELSIYGCPKLENMEGEKLPASLKQLRISHTPLLGKRCEMKDPQLWPKISHIPTIQTLWHGSWDMLKLDDEIYRGGSVQYTLEGHSSYGKQFNIHLSKGRTEIEAADSQRRECSDIGIAIGATI</sequence>
<dbReference type="Proteomes" id="UP000289738">
    <property type="component" value="Chromosome A02"/>
</dbReference>
<feature type="domain" description="R13L1/DRL21-like LRR repeat region" evidence="5">
    <location>
        <begin position="293"/>
        <end position="420"/>
    </location>
</feature>
<dbReference type="STRING" id="3818.A0A445E895"/>
<dbReference type="InterPro" id="IPR041118">
    <property type="entry name" value="Rx_N"/>
</dbReference>
<feature type="domain" description="Disease resistance N-terminal" evidence="4">
    <location>
        <begin position="15"/>
        <end position="98"/>
    </location>
</feature>
<reference evidence="6 7" key="1">
    <citation type="submission" date="2019-01" db="EMBL/GenBank/DDBJ databases">
        <title>Sequencing of cultivated peanut Arachis hypogaea provides insights into genome evolution and oil improvement.</title>
        <authorList>
            <person name="Chen X."/>
        </authorList>
    </citation>
    <scope>NUCLEOTIDE SEQUENCE [LARGE SCALE GENOMIC DNA]</scope>
    <source>
        <strain evidence="7">cv. Fuhuasheng</strain>
        <tissue evidence="6">Leaves</tissue>
    </source>
</reference>
<dbReference type="InterPro" id="IPR056789">
    <property type="entry name" value="LRR_R13L1-DRL21"/>
</dbReference>
<dbReference type="SUPFAM" id="SSF52047">
    <property type="entry name" value="RNI-like"/>
    <property type="match status" value="1"/>
</dbReference>
<proteinExistence type="predicted"/>
<evidence type="ECO:0000256" key="1">
    <source>
        <dbReference type="ARBA" id="ARBA00022737"/>
    </source>
</evidence>
<dbReference type="InterPro" id="IPR032675">
    <property type="entry name" value="LRR_dom_sf"/>
</dbReference>
<dbReference type="Gene3D" id="3.80.10.10">
    <property type="entry name" value="Ribonuclease Inhibitor"/>
    <property type="match status" value="3"/>
</dbReference>
<dbReference type="EMBL" id="SDMP01000002">
    <property type="protein sequence ID" value="RYR71495.1"/>
    <property type="molecule type" value="Genomic_DNA"/>
</dbReference>
<keyword evidence="7" id="KW-1185">Reference proteome</keyword>